<dbReference type="OrthoDB" id="9814970at2"/>
<evidence type="ECO:0000313" key="4">
    <source>
        <dbReference type="Proteomes" id="UP000051751"/>
    </source>
</evidence>
<sequence length="267" mass="30459">MRIKLIAADVDGTFFDDDHHYNVARFNQQLDWLHRHQIHFAIASGNQIGHLQDIFAGKSDISTFIAENGCLIRTHGKTIFEAKVPRDTWVKVLDFVTNEYPEASFGLSAAEGSYLRQDDPMLNDPQTKYFYGNLHVVKDLRDFQEGVYKLNMRWDGVDTKQIAQEINAHFPDVKATPSGFGAIDIIPANINKGLGLSKLEEHWHLTAAEIMAFGDNLNDRQMLQRAKYGYVMKNGVARFPHDHFEVTRFDNNHEGVLDTIDEKIIKA</sequence>
<dbReference type="PROSITE" id="PS01229">
    <property type="entry name" value="COF_2"/>
    <property type="match status" value="1"/>
</dbReference>
<dbReference type="SFLD" id="SFLDS00003">
    <property type="entry name" value="Haloacid_Dehalogenase"/>
    <property type="match status" value="1"/>
</dbReference>
<dbReference type="RefSeq" id="WP_057769367.1">
    <property type="nucleotide sequence ID" value="NZ_JQAT01000003.1"/>
</dbReference>
<reference evidence="3 4" key="1">
    <citation type="journal article" date="2015" name="Genome Announc.">
        <title>Expanding the biotechnology potential of lactobacilli through comparative genomics of 213 strains and associated genera.</title>
        <authorList>
            <person name="Sun Z."/>
            <person name="Harris H.M."/>
            <person name="McCann A."/>
            <person name="Guo C."/>
            <person name="Argimon S."/>
            <person name="Zhang W."/>
            <person name="Yang X."/>
            <person name="Jeffery I.B."/>
            <person name="Cooney J.C."/>
            <person name="Kagawa T.F."/>
            <person name="Liu W."/>
            <person name="Song Y."/>
            <person name="Salvetti E."/>
            <person name="Wrobel A."/>
            <person name="Rasinkangas P."/>
            <person name="Parkhill J."/>
            <person name="Rea M.C."/>
            <person name="O'Sullivan O."/>
            <person name="Ritari J."/>
            <person name="Douillard F.P."/>
            <person name="Paul Ross R."/>
            <person name="Yang R."/>
            <person name="Briner A.E."/>
            <person name="Felis G.E."/>
            <person name="de Vos W.M."/>
            <person name="Barrangou R."/>
            <person name="Klaenhammer T.R."/>
            <person name="Caufield P.W."/>
            <person name="Cui Y."/>
            <person name="Zhang H."/>
            <person name="O'Toole P.W."/>
        </authorList>
    </citation>
    <scope>NUCLEOTIDE SEQUENCE [LARGE SCALE GENOMIC DNA]</scope>
    <source>
        <strain evidence="1 4">ATCC BAA-66</strain>
        <strain evidence="2 3">DSM 13344</strain>
    </source>
</reference>
<evidence type="ECO:0000313" key="1">
    <source>
        <dbReference type="EMBL" id="KRN28406.1"/>
    </source>
</evidence>
<comment type="caution">
    <text evidence="2">The sequence shown here is derived from an EMBL/GenBank/DDBJ whole genome shotgun (WGS) entry which is preliminary data.</text>
</comment>
<accession>A0A0R2FU11</accession>
<evidence type="ECO:0000313" key="2">
    <source>
        <dbReference type="EMBL" id="KRN31907.1"/>
    </source>
</evidence>
<evidence type="ECO:0000313" key="3">
    <source>
        <dbReference type="Proteomes" id="UP000051645"/>
    </source>
</evidence>
<keyword evidence="3" id="KW-1185">Reference proteome</keyword>
<dbReference type="InterPro" id="IPR023214">
    <property type="entry name" value="HAD_sf"/>
</dbReference>
<dbReference type="EMBL" id="JQAT01000003">
    <property type="protein sequence ID" value="KRN28406.1"/>
    <property type="molecule type" value="Genomic_DNA"/>
</dbReference>
<dbReference type="PANTHER" id="PTHR10000:SF53">
    <property type="entry name" value="5-AMINO-6-(5-PHOSPHO-D-RIBITYLAMINO)URACIL PHOSPHATASE YBJI-RELATED"/>
    <property type="match status" value="1"/>
</dbReference>
<dbReference type="GO" id="GO:0016791">
    <property type="term" value="F:phosphatase activity"/>
    <property type="evidence" value="ECO:0007669"/>
    <property type="project" value="TreeGrafter"/>
</dbReference>
<dbReference type="InterPro" id="IPR036412">
    <property type="entry name" value="HAD-like_sf"/>
</dbReference>
<gene>
    <name evidence="1" type="ORF">IV38_GL001406</name>
    <name evidence="2" type="ORF">IV40_GL001193</name>
</gene>
<organism evidence="2 3">
    <name type="scientific">Lactobacillus selangorensis</name>
    <dbReference type="NCBI Taxonomy" id="81857"/>
    <lineage>
        <taxon>Bacteria</taxon>
        <taxon>Bacillati</taxon>
        <taxon>Bacillota</taxon>
        <taxon>Bacilli</taxon>
        <taxon>Lactobacillales</taxon>
        <taxon>Lactobacillaceae</taxon>
        <taxon>Lactobacillus</taxon>
    </lineage>
</organism>
<dbReference type="Proteomes" id="UP000051751">
    <property type="component" value="Unassembled WGS sequence"/>
</dbReference>
<dbReference type="InterPro" id="IPR006379">
    <property type="entry name" value="HAD-SF_hydro_IIB"/>
</dbReference>
<dbReference type="Gene3D" id="3.30.1240.10">
    <property type="match status" value="1"/>
</dbReference>
<proteinExistence type="predicted"/>
<dbReference type="Pfam" id="PF08282">
    <property type="entry name" value="Hydrolase_3"/>
    <property type="match status" value="1"/>
</dbReference>
<dbReference type="STRING" id="81857.IV38_GL001406"/>
<dbReference type="PATRIC" id="fig|81857.3.peg.1416"/>
<dbReference type="Proteomes" id="UP000051645">
    <property type="component" value="Unassembled WGS sequence"/>
</dbReference>
<keyword evidence="2" id="KW-0378">Hydrolase</keyword>
<dbReference type="GO" id="GO:0005829">
    <property type="term" value="C:cytosol"/>
    <property type="evidence" value="ECO:0007669"/>
    <property type="project" value="TreeGrafter"/>
</dbReference>
<dbReference type="SUPFAM" id="SSF56784">
    <property type="entry name" value="HAD-like"/>
    <property type="match status" value="1"/>
</dbReference>
<name>A0A0R2FU11_9LACO</name>
<dbReference type="AlphaFoldDB" id="A0A0R2FU11"/>
<dbReference type="Gene3D" id="3.40.50.1000">
    <property type="entry name" value="HAD superfamily/HAD-like"/>
    <property type="match status" value="1"/>
</dbReference>
<protein>
    <submittedName>
        <fullName evidence="2">HAD superfamily hydrolase</fullName>
    </submittedName>
</protein>
<dbReference type="NCBIfam" id="TIGR01484">
    <property type="entry name" value="HAD-SF-IIB"/>
    <property type="match status" value="1"/>
</dbReference>
<dbReference type="GO" id="GO:0000287">
    <property type="term" value="F:magnesium ion binding"/>
    <property type="evidence" value="ECO:0007669"/>
    <property type="project" value="TreeGrafter"/>
</dbReference>
<dbReference type="PANTHER" id="PTHR10000">
    <property type="entry name" value="PHOSPHOSERINE PHOSPHATASE"/>
    <property type="match status" value="1"/>
</dbReference>
<dbReference type="EMBL" id="JQAZ01000003">
    <property type="protein sequence ID" value="KRN31907.1"/>
    <property type="molecule type" value="Genomic_DNA"/>
</dbReference>
<dbReference type="SFLD" id="SFLDG01140">
    <property type="entry name" value="C2.B:_Phosphomannomutase_and_P"/>
    <property type="match status" value="1"/>
</dbReference>